<dbReference type="GO" id="GO:0003676">
    <property type="term" value="F:nucleic acid binding"/>
    <property type="evidence" value="ECO:0007669"/>
    <property type="project" value="InterPro"/>
</dbReference>
<dbReference type="AlphaFoldDB" id="A0AAW1VVR6"/>
<feature type="domain" description="CCHC-type" evidence="2">
    <location>
        <begin position="222"/>
        <end position="236"/>
    </location>
</feature>
<dbReference type="EMBL" id="JBEDUW010000007">
    <property type="protein sequence ID" value="KAK9910555.1"/>
    <property type="molecule type" value="Genomic_DNA"/>
</dbReference>
<dbReference type="PROSITE" id="PS50158">
    <property type="entry name" value="ZF_CCHC"/>
    <property type="match status" value="1"/>
</dbReference>
<keyword evidence="1" id="KW-0479">Metal-binding</keyword>
<evidence type="ECO:0000313" key="4">
    <source>
        <dbReference type="Proteomes" id="UP001457282"/>
    </source>
</evidence>
<evidence type="ECO:0000313" key="3">
    <source>
        <dbReference type="EMBL" id="KAK9910555.1"/>
    </source>
</evidence>
<accession>A0AAW1VVR6</accession>
<dbReference type="GO" id="GO:0008270">
    <property type="term" value="F:zinc ion binding"/>
    <property type="evidence" value="ECO:0007669"/>
    <property type="project" value="UniProtKB-KW"/>
</dbReference>
<keyword evidence="4" id="KW-1185">Reference proteome</keyword>
<dbReference type="InterPro" id="IPR001878">
    <property type="entry name" value="Znf_CCHC"/>
</dbReference>
<sequence length="240" mass="27326">MKKKMKKSEVRKLNAFSYFLATLCEDGNTWDWRHLFCFWNPPINALFLSKFWGYKNTQTEREHKGDISESTVEGKHHSALWRIGNLSGPIPGGWEIKTEVQGAGSETSGYCCPPSGYHSFKYADMLRYENDAMKAKISNYSAPGFPSNPIPTVERPPWIPHIAIPQVPSIRRWHRSTVRRRHVPTVERLHMPIHVLSLQRPFSVRAPCIDGGGLEAKRKQPRCSRCGKTGHNIRTCGEAA</sequence>
<gene>
    <name evidence="3" type="ORF">M0R45_034512</name>
</gene>
<keyword evidence="1" id="KW-0862">Zinc</keyword>
<dbReference type="Proteomes" id="UP001457282">
    <property type="component" value="Unassembled WGS sequence"/>
</dbReference>
<proteinExistence type="predicted"/>
<protein>
    <recommendedName>
        <fullName evidence="2">CCHC-type domain-containing protein</fullName>
    </recommendedName>
</protein>
<comment type="caution">
    <text evidence="3">The sequence shown here is derived from an EMBL/GenBank/DDBJ whole genome shotgun (WGS) entry which is preliminary data.</text>
</comment>
<evidence type="ECO:0000259" key="2">
    <source>
        <dbReference type="PROSITE" id="PS50158"/>
    </source>
</evidence>
<name>A0AAW1VVR6_RUBAR</name>
<organism evidence="3 4">
    <name type="scientific">Rubus argutus</name>
    <name type="common">Southern blackberry</name>
    <dbReference type="NCBI Taxonomy" id="59490"/>
    <lineage>
        <taxon>Eukaryota</taxon>
        <taxon>Viridiplantae</taxon>
        <taxon>Streptophyta</taxon>
        <taxon>Embryophyta</taxon>
        <taxon>Tracheophyta</taxon>
        <taxon>Spermatophyta</taxon>
        <taxon>Magnoliopsida</taxon>
        <taxon>eudicotyledons</taxon>
        <taxon>Gunneridae</taxon>
        <taxon>Pentapetalae</taxon>
        <taxon>rosids</taxon>
        <taxon>fabids</taxon>
        <taxon>Rosales</taxon>
        <taxon>Rosaceae</taxon>
        <taxon>Rosoideae</taxon>
        <taxon>Rosoideae incertae sedis</taxon>
        <taxon>Rubus</taxon>
    </lineage>
</organism>
<reference evidence="3 4" key="1">
    <citation type="journal article" date="2023" name="G3 (Bethesda)">
        <title>A chromosome-length genome assembly and annotation of blackberry (Rubus argutus, cv. 'Hillquist').</title>
        <authorList>
            <person name="Bruna T."/>
            <person name="Aryal R."/>
            <person name="Dudchenko O."/>
            <person name="Sargent D.J."/>
            <person name="Mead D."/>
            <person name="Buti M."/>
            <person name="Cavallini A."/>
            <person name="Hytonen T."/>
            <person name="Andres J."/>
            <person name="Pham M."/>
            <person name="Weisz D."/>
            <person name="Mascagni F."/>
            <person name="Usai G."/>
            <person name="Natali L."/>
            <person name="Bassil N."/>
            <person name="Fernandez G.E."/>
            <person name="Lomsadze A."/>
            <person name="Armour M."/>
            <person name="Olukolu B."/>
            <person name="Poorten T."/>
            <person name="Britton C."/>
            <person name="Davik J."/>
            <person name="Ashrafi H."/>
            <person name="Aiden E.L."/>
            <person name="Borodovsky M."/>
            <person name="Worthington M."/>
        </authorList>
    </citation>
    <scope>NUCLEOTIDE SEQUENCE [LARGE SCALE GENOMIC DNA]</scope>
    <source>
        <strain evidence="3">PI 553951</strain>
    </source>
</reference>
<evidence type="ECO:0000256" key="1">
    <source>
        <dbReference type="PROSITE-ProRule" id="PRU00047"/>
    </source>
</evidence>
<keyword evidence="1" id="KW-0863">Zinc-finger</keyword>